<dbReference type="Proteomes" id="UP000294555">
    <property type="component" value="Unassembled WGS sequence"/>
</dbReference>
<sequence>MLKPAWVPAVRFNPAIIREQLMPSTPRFRRAIAGCMITLPILACSAVPVAAAAPSCTAAASPACYLQFEPAGAKGVMHYYASRPAGNSRADAAPTRALIAVHGHPRDADKTFDAALLATRRAGRMEDTLVVAPLFQVADADAGKCHTAGVPAARAGDLLWTCESWLDGGVASNDAIIGSFDALDALAATLKRQWPSLKTITVAGFSAGGQMVQHYIGFAADPAGVSMRYVVADPGTWLYFHPLRPQPVASGQPADWSLCTAADSGACRFRMTAPAKDCPSVNQWKYGMENLPGHLAGNAPRARRHYAKADIHYLEGALDSSAAKGAFYPILDKSCAAAAQGPYRMQRGLAYAAYDRALLAPGKKRTVTLVPDCAHDVGCVFPSEAARPALFGDN</sequence>
<dbReference type="EMBL" id="SJOI01000001">
    <property type="protein sequence ID" value="TCL04248.1"/>
    <property type="molecule type" value="Genomic_DNA"/>
</dbReference>
<dbReference type="PANTHER" id="PTHR35560:SF3">
    <property type="entry name" value="PEPTIDASE S9 PROLYL OLIGOPEPTIDASE CATALYTIC DOMAIN-CONTAINING PROTEIN"/>
    <property type="match status" value="1"/>
</dbReference>
<keyword evidence="2" id="KW-1185">Reference proteome</keyword>
<protein>
    <submittedName>
        <fullName evidence="1">Uncharacterized protein</fullName>
    </submittedName>
</protein>
<comment type="caution">
    <text evidence="1">The sequence shown here is derived from an EMBL/GenBank/DDBJ whole genome shotgun (WGS) entry which is preliminary data.</text>
</comment>
<gene>
    <name evidence="1" type="ORF">EZJ58_2361</name>
</gene>
<dbReference type="SUPFAM" id="SSF53474">
    <property type="entry name" value="alpha/beta-Hydrolases"/>
    <property type="match status" value="1"/>
</dbReference>
<dbReference type="AlphaFoldDB" id="A0A4V2Q2V3"/>
<reference evidence="1 2" key="1">
    <citation type="submission" date="2019-02" db="EMBL/GenBank/DDBJ databases">
        <title>Investigation of anaerobic lignin degradation for improved lignocellulosic biofuels.</title>
        <authorList>
            <person name="Deangelis K."/>
        </authorList>
    </citation>
    <scope>NUCLEOTIDE SEQUENCE [LARGE SCALE GENOMIC DNA]</scope>
    <source>
        <strain evidence="1 2">159R</strain>
    </source>
</reference>
<accession>A0A4V2Q2V3</accession>
<dbReference type="Gene3D" id="3.40.50.1820">
    <property type="entry name" value="alpha/beta hydrolase"/>
    <property type="match status" value="1"/>
</dbReference>
<dbReference type="InterPro" id="IPR029058">
    <property type="entry name" value="AB_hydrolase_fold"/>
</dbReference>
<dbReference type="PANTHER" id="PTHR35560">
    <property type="entry name" value="BLL0132 PROTEIN"/>
    <property type="match status" value="1"/>
</dbReference>
<name>A0A4V2Q2V3_9GAMM</name>
<evidence type="ECO:0000313" key="1">
    <source>
        <dbReference type="EMBL" id="TCL04248.1"/>
    </source>
</evidence>
<proteinExistence type="predicted"/>
<organism evidence="1 2">
    <name type="scientific">Sodalis ligni</name>
    <dbReference type="NCBI Taxonomy" id="2697027"/>
    <lineage>
        <taxon>Bacteria</taxon>
        <taxon>Pseudomonadati</taxon>
        <taxon>Pseudomonadota</taxon>
        <taxon>Gammaproteobacteria</taxon>
        <taxon>Enterobacterales</taxon>
        <taxon>Bruguierivoracaceae</taxon>
        <taxon>Sodalis</taxon>
    </lineage>
</organism>
<evidence type="ECO:0000313" key="2">
    <source>
        <dbReference type="Proteomes" id="UP000294555"/>
    </source>
</evidence>